<dbReference type="PANTHER" id="PTHR46609:SF6">
    <property type="entry name" value="EXONUCLEASE, PHAGE-TYPE_RECB, C-TERMINAL DOMAIN-CONTAINING PROTEIN-RELATED"/>
    <property type="match status" value="1"/>
</dbReference>
<accession>A0A6C0AQ63</accession>
<proteinExistence type="predicted"/>
<dbReference type="InterPro" id="IPR011335">
    <property type="entry name" value="Restrct_endonuc-II-like"/>
</dbReference>
<dbReference type="InterPro" id="IPR019080">
    <property type="entry name" value="YqaJ_viral_recombinase"/>
</dbReference>
<feature type="domain" description="YqaJ viral recombinase" evidence="1">
    <location>
        <begin position="101"/>
        <end position="233"/>
    </location>
</feature>
<dbReference type="AlphaFoldDB" id="A0A6C0AQ63"/>
<organism evidence="2">
    <name type="scientific">viral metagenome</name>
    <dbReference type="NCBI Taxonomy" id="1070528"/>
    <lineage>
        <taxon>unclassified sequences</taxon>
        <taxon>metagenomes</taxon>
        <taxon>organismal metagenomes</taxon>
    </lineage>
</organism>
<dbReference type="PANTHER" id="PTHR46609">
    <property type="entry name" value="EXONUCLEASE, PHAGE-TYPE/RECB, C-TERMINAL DOMAIN-CONTAINING PROTEIN"/>
    <property type="match status" value="1"/>
</dbReference>
<dbReference type="SUPFAM" id="SSF52980">
    <property type="entry name" value="Restriction endonuclease-like"/>
    <property type="match status" value="1"/>
</dbReference>
<reference evidence="2" key="1">
    <citation type="journal article" date="2020" name="Nature">
        <title>Giant virus diversity and host interactions through global metagenomics.</title>
        <authorList>
            <person name="Schulz F."/>
            <person name="Roux S."/>
            <person name="Paez-Espino D."/>
            <person name="Jungbluth S."/>
            <person name="Walsh D.A."/>
            <person name="Denef V.J."/>
            <person name="McMahon K.D."/>
            <person name="Konstantinidis K.T."/>
            <person name="Eloe-Fadrosh E.A."/>
            <person name="Kyrpides N.C."/>
            <person name="Woyke T."/>
        </authorList>
    </citation>
    <scope>NUCLEOTIDE SEQUENCE</scope>
    <source>
        <strain evidence="2">GVMAG-S-1101164-72</strain>
    </source>
</reference>
<dbReference type="EMBL" id="MN740759">
    <property type="protein sequence ID" value="QHS81746.1"/>
    <property type="molecule type" value="Genomic_DNA"/>
</dbReference>
<dbReference type="InterPro" id="IPR051703">
    <property type="entry name" value="NF-kappa-B_Signaling_Reg"/>
</dbReference>
<dbReference type="Gene3D" id="3.90.320.10">
    <property type="match status" value="1"/>
</dbReference>
<sequence>MNWKEKIQAWVHLLEIQPEPQDTTQLEQWLDSAEDLADEFGFDDTENVLVEEILSGYEDVWRDLLGLAKTDQISKEQMDELCSRPQMEQRTAAWYLQMGTILSASELGALFGGPKVRSSLVMSKVNPQPRPPQPLAVESGSMSAFDWGIRFEPVVKDIFNYKYGTTIKELGRLVNPHDNRCSASPDGLIYSDPSNQKTGRLIEIKCPVTRQPDGKVPKDYYNQIQMQLHVTGLKACDYVEAVFNSPYSSPLKRDGPGLYKGEIALVEHVDMEGARTRRYEYGPVNVTDNWLHLQEGDILIELIPWSLYQWHEQVVMASATWWPTIQPTINAFWADVERARVDPSFLDLKKPEQEDRCLIRI</sequence>
<evidence type="ECO:0000259" key="1">
    <source>
        <dbReference type="Pfam" id="PF09588"/>
    </source>
</evidence>
<dbReference type="CDD" id="cd22343">
    <property type="entry name" value="PDDEXK_lambda_exonuclease-like"/>
    <property type="match status" value="1"/>
</dbReference>
<dbReference type="Pfam" id="PF09588">
    <property type="entry name" value="YqaJ"/>
    <property type="match status" value="1"/>
</dbReference>
<evidence type="ECO:0000313" key="2">
    <source>
        <dbReference type="EMBL" id="QHS81746.1"/>
    </source>
</evidence>
<dbReference type="InterPro" id="IPR011604">
    <property type="entry name" value="PDDEXK-like_dom_sf"/>
</dbReference>
<name>A0A6C0AQ63_9ZZZZ</name>
<protein>
    <recommendedName>
        <fullName evidence="1">YqaJ viral recombinase domain-containing protein</fullName>
    </recommendedName>
</protein>